<name>A0A1N6DG40_9MICO</name>
<dbReference type="EMBL" id="FSRJ01000001">
    <property type="protein sequence ID" value="SIN69781.1"/>
    <property type="molecule type" value="Genomic_DNA"/>
</dbReference>
<evidence type="ECO:0000313" key="1">
    <source>
        <dbReference type="EMBL" id="SIN69781.1"/>
    </source>
</evidence>
<evidence type="ECO:0008006" key="3">
    <source>
        <dbReference type="Google" id="ProtNLM"/>
    </source>
</evidence>
<keyword evidence="2" id="KW-1185">Reference proteome</keyword>
<gene>
    <name evidence="1" type="ORF">SAMN05443544_0174</name>
</gene>
<dbReference type="STRING" id="232089.SAMN05443544_0174"/>
<accession>A0A1N6DG40</accession>
<sequence length="79" mass="8776">MVDAMDDHTLRTAIAAADGDDPYRALRDLHHARVALLRELDRAEATAVRRARAAGSSWQLIALALDVSKQAVHKKYGRR</sequence>
<protein>
    <recommendedName>
        <fullName evidence="3">Homeodomain-like domain-containing protein</fullName>
    </recommendedName>
</protein>
<evidence type="ECO:0000313" key="2">
    <source>
        <dbReference type="Proteomes" id="UP000184699"/>
    </source>
</evidence>
<organism evidence="1 2">
    <name type="scientific">Agromyces cerinus subsp. cerinus</name>
    <dbReference type="NCBI Taxonomy" id="232089"/>
    <lineage>
        <taxon>Bacteria</taxon>
        <taxon>Bacillati</taxon>
        <taxon>Actinomycetota</taxon>
        <taxon>Actinomycetes</taxon>
        <taxon>Micrococcales</taxon>
        <taxon>Microbacteriaceae</taxon>
        <taxon>Agromyces</taxon>
    </lineage>
</organism>
<dbReference type="Proteomes" id="UP000184699">
    <property type="component" value="Unassembled WGS sequence"/>
</dbReference>
<reference evidence="2" key="1">
    <citation type="submission" date="2016-11" db="EMBL/GenBank/DDBJ databases">
        <authorList>
            <person name="Varghese N."/>
            <person name="Submissions S."/>
        </authorList>
    </citation>
    <scope>NUCLEOTIDE SEQUENCE [LARGE SCALE GENOMIC DNA]</scope>
    <source>
        <strain evidence="2">DSM 8595</strain>
    </source>
</reference>
<proteinExistence type="predicted"/>
<dbReference type="AlphaFoldDB" id="A0A1N6DG40"/>